<sequence>MSQFNFDSQTQGIESYSKDVQQDQELSDISFCPKKLEQRYLNLYSSNHSSQSTASYSLNDLPIQYYENNESARQQQICGGFSSSESNQNSLSEGQYQKSILSQRSESIECVSNLQNNQLQEQNQNSTFRCFKDNDQNKYSNCNVDNCICQLFYILDVTKPNSFIFGGEQNSMEEFTDQQNQQIGSENQHQQIQINPTQIFNQPLKDNQPQYEKSSLNQNQMIFKETQVQQPSQLKKWKWSAAKLRAKEKNKFAYTDSNSCNECKLRYANLGALINHVKREHKGEETSKFQMKRNTTKGRPPKQKNNLSTHKN</sequence>
<organism evidence="4 5">
    <name type="scientific">Tetrahymena thermophila (strain SB210)</name>
    <dbReference type="NCBI Taxonomy" id="312017"/>
    <lineage>
        <taxon>Eukaryota</taxon>
        <taxon>Sar</taxon>
        <taxon>Alveolata</taxon>
        <taxon>Ciliophora</taxon>
        <taxon>Intramacronucleata</taxon>
        <taxon>Oligohymenophorea</taxon>
        <taxon>Hymenostomatida</taxon>
        <taxon>Tetrahymenina</taxon>
        <taxon>Tetrahymenidae</taxon>
        <taxon>Tetrahymena</taxon>
    </lineage>
</organism>
<feature type="domain" description="C2H2-type" evidence="3">
    <location>
        <begin position="258"/>
        <end position="286"/>
    </location>
</feature>
<accession>I7MIM9</accession>
<dbReference type="EMBL" id="GG662719">
    <property type="protein sequence ID" value="EAR93864.1"/>
    <property type="molecule type" value="Genomic_DNA"/>
</dbReference>
<dbReference type="InterPro" id="IPR013087">
    <property type="entry name" value="Znf_C2H2_type"/>
</dbReference>
<dbReference type="PROSITE" id="PS50157">
    <property type="entry name" value="ZINC_FINGER_C2H2_2"/>
    <property type="match status" value="1"/>
</dbReference>
<feature type="compositionally biased region" description="Polar residues" evidence="2">
    <location>
        <begin position="303"/>
        <end position="312"/>
    </location>
</feature>
<proteinExistence type="predicted"/>
<keyword evidence="5" id="KW-1185">Reference proteome</keyword>
<evidence type="ECO:0000256" key="2">
    <source>
        <dbReference type="SAM" id="MobiDB-lite"/>
    </source>
</evidence>
<feature type="compositionally biased region" description="Polar residues" evidence="2">
    <location>
        <begin position="1"/>
        <end position="14"/>
    </location>
</feature>
<feature type="region of interest" description="Disordered" evidence="2">
    <location>
        <begin position="279"/>
        <end position="312"/>
    </location>
</feature>
<keyword evidence="1" id="KW-0863">Zinc-finger</keyword>
<dbReference type="AlphaFoldDB" id="I7MIM9"/>
<gene>
    <name evidence="4" type="ORF">TTHERM_00404340</name>
</gene>
<name>I7MIM9_TETTS</name>
<dbReference type="RefSeq" id="XP_001014109.1">
    <property type="nucleotide sequence ID" value="XM_001014109.2"/>
</dbReference>
<feature type="region of interest" description="Disordered" evidence="2">
    <location>
        <begin position="1"/>
        <end position="21"/>
    </location>
</feature>
<protein>
    <submittedName>
        <fullName evidence="4">Zinc finger, C2H2 type family protein</fullName>
    </submittedName>
</protein>
<dbReference type="InParanoid" id="I7MIM9"/>
<evidence type="ECO:0000256" key="1">
    <source>
        <dbReference type="PROSITE-ProRule" id="PRU00042"/>
    </source>
</evidence>
<dbReference type="Proteomes" id="UP000009168">
    <property type="component" value="Unassembled WGS sequence"/>
</dbReference>
<dbReference type="HOGENOM" id="CLU_892788_0_0_1"/>
<keyword evidence="1" id="KW-0479">Metal-binding</keyword>
<dbReference type="GeneID" id="7828900"/>
<evidence type="ECO:0000313" key="4">
    <source>
        <dbReference type="EMBL" id="EAR93864.1"/>
    </source>
</evidence>
<keyword evidence="1" id="KW-0862">Zinc</keyword>
<dbReference type="PROSITE" id="PS00028">
    <property type="entry name" value="ZINC_FINGER_C2H2_1"/>
    <property type="match status" value="1"/>
</dbReference>
<evidence type="ECO:0000313" key="5">
    <source>
        <dbReference type="Proteomes" id="UP000009168"/>
    </source>
</evidence>
<evidence type="ECO:0000259" key="3">
    <source>
        <dbReference type="PROSITE" id="PS50157"/>
    </source>
</evidence>
<feature type="compositionally biased region" description="Basic residues" evidence="2">
    <location>
        <begin position="290"/>
        <end position="302"/>
    </location>
</feature>
<reference evidence="5" key="1">
    <citation type="journal article" date="2006" name="PLoS Biol.">
        <title>Macronuclear genome sequence of the ciliate Tetrahymena thermophila, a model eukaryote.</title>
        <authorList>
            <person name="Eisen J.A."/>
            <person name="Coyne R.S."/>
            <person name="Wu M."/>
            <person name="Wu D."/>
            <person name="Thiagarajan M."/>
            <person name="Wortman J.R."/>
            <person name="Badger J.H."/>
            <person name="Ren Q."/>
            <person name="Amedeo P."/>
            <person name="Jones K.M."/>
            <person name="Tallon L.J."/>
            <person name="Delcher A.L."/>
            <person name="Salzberg S.L."/>
            <person name="Silva J.C."/>
            <person name="Haas B.J."/>
            <person name="Majoros W.H."/>
            <person name="Farzad M."/>
            <person name="Carlton J.M."/>
            <person name="Smith R.K. Jr."/>
            <person name="Garg J."/>
            <person name="Pearlman R.E."/>
            <person name="Karrer K.M."/>
            <person name="Sun L."/>
            <person name="Manning G."/>
            <person name="Elde N.C."/>
            <person name="Turkewitz A.P."/>
            <person name="Asai D.J."/>
            <person name="Wilkes D.E."/>
            <person name="Wang Y."/>
            <person name="Cai H."/>
            <person name="Collins K."/>
            <person name="Stewart B.A."/>
            <person name="Lee S.R."/>
            <person name="Wilamowska K."/>
            <person name="Weinberg Z."/>
            <person name="Ruzzo W.L."/>
            <person name="Wloga D."/>
            <person name="Gaertig J."/>
            <person name="Frankel J."/>
            <person name="Tsao C.-C."/>
            <person name="Gorovsky M.A."/>
            <person name="Keeling P.J."/>
            <person name="Waller R.F."/>
            <person name="Patron N.J."/>
            <person name="Cherry J.M."/>
            <person name="Stover N.A."/>
            <person name="Krieger C.J."/>
            <person name="del Toro C."/>
            <person name="Ryder H.F."/>
            <person name="Williamson S.C."/>
            <person name="Barbeau R.A."/>
            <person name="Hamilton E.P."/>
            <person name="Orias E."/>
        </authorList>
    </citation>
    <scope>NUCLEOTIDE SEQUENCE [LARGE SCALE GENOMIC DNA]</scope>
    <source>
        <strain evidence="5">SB210</strain>
    </source>
</reference>
<dbReference type="GO" id="GO:0008270">
    <property type="term" value="F:zinc ion binding"/>
    <property type="evidence" value="ECO:0007669"/>
    <property type="project" value="UniProtKB-KW"/>
</dbReference>
<dbReference type="KEGG" id="tet:TTHERM_00404340"/>